<dbReference type="EMBL" id="CABITT030000003">
    <property type="protein sequence ID" value="VVA96787.1"/>
    <property type="molecule type" value="Genomic_DNA"/>
</dbReference>
<proteinExistence type="predicted"/>
<dbReference type="Proteomes" id="UP000489600">
    <property type="component" value="Unassembled WGS sequence"/>
</dbReference>
<organism evidence="1 2">
    <name type="scientific">Arabis nemorensis</name>
    <dbReference type="NCBI Taxonomy" id="586526"/>
    <lineage>
        <taxon>Eukaryota</taxon>
        <taxon>Viridiplantae</taxon>
        <taxon>Streptophyta</taxon>
        <taxon>Embryophyta</taxon>
        <taxon>Tracheophyta</taxon>
        <taxon>Spermatophyta</taxon>
        <taxon>Magnoliopsida</taxon>
        <taxon>eudicotyledons</taxon>
        <taxon>Gunneridae</taxon>
        <taxon>Pentapetalae</taxon>
        <taxon>rosids</taxon>
        <taxon>malvids</taxon>
        <taxon>Brassicales</taxon>
        <taxon>Brassicaceae</taxon>
        <taxon>Arabideae</taxon>
        <taxon>Arabis</taxon>
    </lineage>
</organism>
<name>A0A565B5C9_9BRAS</name>
<reference evidence="1" key="1">
    <citation type="submission" date="2019-07" db="EMBL/GenBank/DDBJ databases">
        <authorList>
            <person name="Dittberner H."/>
        </authorList>
    </citation>
    <scope>NUCLEOTIDE SEQUENCE [LARGE SCALE GENOMIC DNA]</scope>
</reference>
<gene>
    <name evidence="1" type="ORF">ANE_LOCUS7232</name>
</gene>
<dbReference type="PANTHER" id="PTHR39104:SF1">
    <property type="entry name" value="AMINO ACID-LIGASE"/>
    <property type="match status" value="1"/>
</dbReference>
<keyword evidence="2" id="KW-1185">Reference proteome</keyword>
<evidence type="ECO:0000313" key="2">
    <source>
        <dbReference type="Proteomes" id="UP000489600"/>
    </source>
</evidence>
<dbReference type="AlphaFoldDB" id="A0A565B5C9"/>
<comment type="caution">
    <text evidence="1">The sequence shown here is derived from an EMBL/GenBank/DDBJ whole genome shotgun (WGS) entry which is preliminary data.</text>
</comment>
<dbReference type="PANTHER" id="PTHR39104">
    <property type="entry name" value="AMINO ACID-LIGASE"/>
    <property type="match status" value="1"/>
</dbReference>
<dbReference type="OrthoDB" id="751983at2759"/>
<accession>A0A565B5C9</accession>
<evidence type="ECO:0000313" key="1">
    <source>
        <dbReference type="EMBL" id="VVA96787.1"/>
    </source>
</evidence>
<protein>
    <submittedName>
        <fullName evidence="1">Uncharacterized protein</fullName>
    </submittedName>
</protein>
<sequence length="205" mass="22894">MVRDDGRRKIRLYCPSVSKMIEWAAWNDQRLDFGSIAGAFGLEPWTVKLNGHFISRDIDLMASCVTWRSLLAFFSAKGLSTGRDEADALFVDGNPSKVGNKRTHYDPQDELNCNDLGHIRNKKLKDKCSGMGNFVATPCGCNKRTLLSEDTTTHLLKKLKLNIDDSFGRQGGVSKTPLKCSFISDGLKRTREDDMIASASCKKIR</sequence>